<dbReference type="RefSeq" id="WP_386418426.1">
    <property type="nucleotide sequence ID" value="NZ_JBHSZO010000055.1"/>
</dbReference>
<reference evidence="3" key="1">
    <citation type="journal article" date="2019" name="Int. J. Syst. Evol. Microbiol.">
        <title>The Global Catalogue of Microorganisms (GCM) 10K type strain sequencing project: providing services to taxonomists for standard genome sequencing and annotation.</title>
        <authorList>
            <consortium name="The Broad Institute Genomics Platform"/>
            <consortium name="The Broad Institute Genome Sequencing Center for Infectious Disease"/>
            <person name="Wu L."/>
            <person name="Ma J."/>
        </authorList>
    </citation>
    <scope>NUCLEOTIDE SEQUENCE [LARGE SCALE GENOMIC DNA]</scope>
    <source>
        <strain evidence="3">CGMCC 1.13681</strain>
    </source>
</reference>
<feature type="transmembrane region" description="Helical" evidence="1">
    <location>
        <begin position="18"/>
        <end position="36"/>
    </location>
</feature>
<sequence>MTGATAGHSAKTYRAEVAITWLIVGIPLVYGVYNAVKAALQLFTH</sequence>
<protein>
    <submittedName>
        <fullName evidence="2">Uncharacterized protein</fullName>
    </submittedName>
</protein>
<evidence type="ECO:0000256" key="1">
    <source>
        <dbReference type="SAM" id="Phobius"/>
    </source>
</evidence>
<organism evidence="2 3">
    <name type="scientific">Streptomyces polyrhachis</name>
    <dbReference type="NCBI Taxonomy" id="1282885"/>
    <lineage>
        <taxon>Bacteria</taxon>
        <taxon>Bacillati</taxon>
        <taxon>Actinomycetota</taxon>
        <taxon>Actinomycetes</taxon>
        <taxon>Kitasatosporales</taxon>
        <taxon>Streptomycetaceae</taxon>
        <taxon>Streptomyces</taxon>
    </lineage>
</organism>
<proteinExistence type="predicted"/>
<evidence type="ECO:0000313" key="2">
    <source>
        <dbReference type="EMBL" id="MFC7221219.1"/>
    </source>
</evidence>
<keyword evidence="1" id="KW-1133">Transmembrane helix</keyword>
<gene>
    <name evidence="2" type="ORF">ACFQLX_24095</name>
</gene>
<name>A0ABW2GQ67_9ACTN</name>
<keyword evidence="3" id="KW-1185">Reference proteome</keyword>
<evidence type="ECO:0000313" key="3">
    <source>
        <dbReference type="Proteomes" id="UP001596413"/>
    </source>
</evidence>
<keyword evidence="1" id="KW-0472">Membrane</keyword>
<comment type="caution">
    <text evidence="2">The sequence shown here is derived from an EMBL/GenBank/DDBJ whole genome shotgun (WGS) entry which is preliminary data.</text>
</comment>
<dbReference type="Proteomes" id="UP001596413">
    <property type="component" value="Unassembled WGS sequence"/>
</dbReference>
<keyword evidence="1" id="KW-0812">Transmembrane</keyword>
<accession>A0ABW2GQ67</accession>
<dbReference type="EMBL" id="JBHSZO010000055">
    <property type="protein sequence ID" value="MFC7221219.1"/>
    <property type="molecule type" value="Genomic_DNA"/>
</dbReference>